<feature type="transmembrane region" description="Helical" evidence="1">
    <location>
        <begin position="51"/>
        <end position="70"/>
    </location>
</feature>
<evidence type="ECO:0000313" key="3">
    <source>
        <dbReference type="WBParaSite" id="TREG1_139050.1"/>
    </source>
</evidence>
<name>A0AA85JA28_TRIRE</name>
<keyword evidence="2" id="KW-1185">Reference proteome</keyword>
<evidence type="ECO:0000256" key="1">
    <source>
        <dbReference type="SAM" id="Phobius"/>
    </source>
</evidence>
<sequence>MRRTAAASKVLLPCLYANCLGSSKVLREGSSLRSTSFSVRFRNGEGMTLGLNFTFLLFPVLGTGTILMSFHGTVTTFLEKEAFRMLVENIKHLHIILEHMQVYHQGQAYVS</sequence>
<keyword evidence="1" id="KW-0472">Membrane</keyword>
<reference evidence="2" key="1">
    <citation type="submission" date="2022-06" db="EMBL/GenBank/DDBJ databases">
        <authorList>
            <person name="Berger JAMES D."/>
            <person name="Berger JAMES D."/>
        </authorList>
    </citation>
    <scope>NUCLEOTIDE SEQUENCE [LARGE SCALE GENOMIC DNA]</scope>
</reference>
<keyword evidence="1" id="KW-1133">Transmembrane helix</keyword>
<proteinExistence type="predicted"/>
<dbReference type="Proteomes" id="UP000050795">
    <property type="component" value="Unassembled WGS sequence"/>
</dbReference>
<protein>
    <submittedName>
        <fullName evidence="3">Uncharacterized protein</fullName>
    </submittedName>
</protein>
<dbReference type="WBParaSite" id="TREG1_139050.1">
    <property type="protein sequence ID" value="TREG1_139050.1"/>
    <property type="gene ID" value="TREG1_139050"/>
</dbReference>
<organism evidence="2 3">
    <name type="scientific">Trichobilharzia regenti</name>
    <name type="common">Nasal bird schistosome</name>
    <dbReference type="NCBI Taxonomy" id="157069"/>
    <lineage>
        <taxon>Eukaryota</taxon>
        <taxon>Metazoa</taxon>
        <taxon>Spiralia</taxon>
        <taxon>Lophotrochozoa</taxon>
        <taxon>Platyhelminthes</taxon>
        <taxon>Trematoda</taxon>
        <taxon>Digenea</taxon>
        <taxon>Strigeidida</taxon>
        <taxon>Schistosomatoidea</taxon>
        <taxon>Schistosomatidae</taxon>
        <taxon>Trichobilharzia</taxon>
    </lineage>
</organism>
<dbReference type="AlphaFoldDB" id="A0AA85JA28"/>
<accession>A0AA85JA28</accession>
<reference evidence="3" key="2">
    <citation type="submission" date="2023-11" db="UniProtKB">
        <authorList>
            <consortium name="WormBaseParasite"/>
        </authorList>
    </citation>
    <scope>IDENTIFICATION</scope>
</reference>
<evidence type="ECO:0000313" key="2">
    <source>
        <dbReference type="Proteomes" id="UP000050795"/>
    </source>
</evidence>
<keyword evidence="1" id="KW-0812">Transmembrane</keyword>